<dbReference type="Gene3D" id="2.40.330.10">
    <property type="entry name" value="DNA-binding pseudobarrel domain"/>
    <property type="match status" value="2"/>
</dbReference>
<evidence type="ECO:0000256" key="4">
    <source>
        <dbReference type="ARBA" id="ARBA00023163"/>
    </source>
</evidence>
<reference evidence="7" key="1">
    <citation type="submission" date="2019-10" db="EMBL/GenBank/DDBJ databases">
        <authorList>
            <person name="Zhang R."/>
            <person name="Pan Y."/>
            <person name="Wang J."/>
            <person name="Ma R."/>
            <person name="Yu S."/>
        </authorList>
    </citation>
    <scope>NUCLEOTIDE SEQUENCE</scope>
    <source>
        <strain evidence="7">LA-IB0</strain>
        <tissue evidence="7">Leaf</tissue>
    </source>
</reference>
<keyword evidence="5" id="KW-0539">Nucleus</keyword>
<dbReference type="EMBL" id="WHWC01000004">
    <property type="protein sequence ID" value="KAG8384470.1"/>
    <property type="molecule type" value="Genomic_DNA"/>
</dbReference>
<keyword evidence="4" id="KW-0804">Transcription</keyword>
<dbReference type="PROSITE" id="PS50863">
    <property type="entry name" value="B3"/>
    <property type="match status" value="2"/>
</dbReference>
<dbReference type="InterPro" id="IPR003340">
    <property type="entry name" value="B3_DNA-bd"/>
</dbReference>
<accession>A0AAV6XSP6</accession>
<keyword evidence="3" id="KW-0238">DNA-binding</keyword>
<evidence type="ECO:0000256" key="5">
    <source>
        <dbReference type="ARBA" id="ARBA00023242"/>
    </source>
</evidence>
<evidence type="ECO:0000256" key="2">
    <source>
        <dbReference type="ARBA" id="ARBA00023015"/>
    </source>
</evidence>
<organism evidence="7 8">
    <name type="scientific">Buddleja alternifolia</name>
    <dbReference type="NCBI Taxonomy" id="168488"/>
    <lineage>
        <taxon>Eukaryota</taxon>
        <taxon>Viridiplantae</taxon>
        <taxon>Streptophyta</taxon>
        <taxon>Embryophyta</taxon>
        <taxon>Tracheophyta</taxon>
        <taxon>Spermatophyta</taxon>
        <taxon>Magnoliopsida</taxon>
        <taxon>eudicotyledons</taxon>
        <taxon>Gunneridae</taxon>
        <taxon>Pentapetalae</taxon>
        <taxon>asterids</taxon>
        <taxon>lamiids</taxon>
        <taxon>Lamiales</taxon>
        <taxon>Scrophulariaceae</taxon>
        <taxon>Buddlejeae</taxon>
        <taxon>Buddleja</taxon>
    </lineage>
</organism>
<dbReference type="CDD" id="cd10017">
    <property type="entry name" value="B3_DNA"/>
    <property type="match status" value="1"/>
</dbReference>
<dbReference type="SUPFAM" id="SSF101936">
    <property type="entry name" value="DNA-binding pseudobarrel domain"/>
    <property type="match status" value="2"/>
</dbReference>
<evidence type="ECO:0000259" key="6">
    <source>
        <dbReference type="PROSITE" id="PS50863"/>
    </source>
</evidence>
<comment type="subcellular location">
    <subcellularLocation>
        <location evidence="1">Nucleus</location>
    </subcellularLocation>
</comment>
<dbReference type="AlphaFoldDB" id="A0AAV6XSP6"/>
<dbReference type="Pfam" id="PF02362">
    <property type="entry name" value="B3"/>
    <property type="match status" value="2"/>
</dbReference>
<dbReference type="InterPro" id="IPR050655">
    <property type="entry name" value="Plant_B3_domain"/>
</dbReference>
<gene>
    <name evidence="7" type="ORF">BUALT_Bualt04G0121100</name>
</gene>
<sequence length="264" mass="30788">MGRKPKRRPSFFKVIIKDDFIHHLRLPHGFVEKYGDILPENAKLRTDFGETYKVKLEQIEEEEEYCCFTQGWNKFALDIGLQIGEFLVFWYNIGKSVFDVSIYGITGCERKIRARINSLIEISDLGENVELDKELITYNSPAEVIYKQSKAGTDGAGKSDYYHLEEANPHFKIVLKEHRRSRVSVRKEFAITAGLMGEKAVVLKYESEQRHWPVLLEHNPNMKQFRLDIGAGWNEFWRKNGLAMGKSYLFEYIRDTNVIQVKQA</sequence>
<dbReference type="GO" id="GO:0003677">
    <property type="term" value="F:DNA binding"/>
    <property type="evidence" value="ECO:0007669"/>
    <property type="project" value="UniProtKB-KW"/>
</dbReference>
<keyword evidence="8" id="KW-1185">Reference proteome</keyword>
<dbReference type="SMART" id="SM01019">
    <property type="entry name" value="B3"/>
    <property type="match status" value="2"/>
</dbReference>
<protein>
    <recommendedName>
        <fullName evidence="6">TF-B3 domain-containing protein</fullName>
    </recommendedName>
</protein>
<proteinExistence type="predicted"/>
<dbReference type="PANTHER" id="PTHR31920">
    <property type="entry name" value="B3 DOMAIN-CONTAINING"/>
    <property type="match status" value="1"/>
</dbReference>
<name>A0AAV6XSP6_9LAMI</name>
<evidence type="ECO:0000313" key="8">
    <source>
        <dbReference type="Proteomes" id="UP000826271"/>
    </source>
</evidence>
<dbReference type="InterPro" id="IPR015300">
    <property type="entry name" value="DNA-bd_pseudobarrel_sf"/>
</dbReference>
<keyword evidence="2" id="KW-0805">Transcription regulation</keyword>
<feature type="domain" description="TF-B3" evidence="6">
    <location>
        <begin position="24"/>
        <end position="106"/>
    </location>
</feature>
<dbReference type="Proteomes" id="UP000826271">
    <property type="component" value="Unassembled WGS sequence"/>
</dbReference>
<dbReference type="GO" id="GO:0005634">
    <property type="term" value="C:nucleus"/>
    <property type="evidence" value="ECO:0007669"/>
    <property type="project" value="UniProtKB-SubCell"/>
</dbReference>
<evidence type="ECO:0000313" key="7">
    <source>
        <dbReference type="EMBL" id="KAG8384470.1"/>
    </source>
</evidence>
<evidence type="ECO:0000256" key="1">
    <source>
        <dbReference type="ARBA" id="ARBA00004123"/>
    </source>
</evidence>
<dbReference type="PANTHER" id="PTHR31920:SF122">
    <property type="entry name" value="B3 DOMAIN-CONTAINING PROTEIN REM23"/>
    <property type="match status" value="1"/>
</dbReference>
<feature type="domain" description="TF-B3" evidence="6">
    <location>
        <begin position="168"/>
        <end position="264"/>
    </location>
</feature>
<comment type="caution">
    <text evidence="7">The sequence shown here is derived from an EMBL/GenBank/DDBJ whole genome shotgun (WGS) entry which is preliminary data.</text>
</comment>
<evidence type="ECO:0000256" key="3">
    <source>
        <dbReference type="ARBA" id="ARBA00023125"/>
    </source>
</evidence>